<dbReference type="InterPro" id="IPR016965">
    <property type="entry name" value="Pase_PHOSPHO-typ"/>
</dbReference>
<evidence type="ECO:0000256" key="1">
    <source>
        <dbReference type="PIRSR" id="PIRSR031051-3"/>
    </source>
</evidence>
<accession>A0A2R6NZC9</accession>
<dbReference type="Gene3D" id="3.40.50.1000">
    <property type="entry name" value="HAD superfamily/HAD-like"/>
    <property type="match status" value="1"/>
</dbReference>
<dbReference type="Proteomes" id="UP000186601">
    <property type="component" value="Unassembled WGS sequence"/>
</dbReference>
<dbReference type="STRING" id="98765.A0A2R6NZC9"/>
<proteinExistence type="predicted"/>
<name>A0A2R6NZC9_9APHY</name>
<dbReference type="InterPro" id="IPR023214">
    <property type="entry name" value="HAD_sf"/>
</dbReference>
<comment type="cofactor">
    <cofactor evidence="1">
        <name>Mg(2+)</name>
        <dbReference type="ChEBI" id="CHEBI:18420"/>
    </cofactor>
</comment>
<dbReference type="AlphaFoldDB" id="A0A2R6NZC9"/>
<dbReference type="InterPro" id="IPR036412">
    <property type="entry name" value="HAD-like_sf"/>
</dbReference>
<dbReference type="PIRSF" id="PIRSF031051">
    <property type="entry name" value="PyrdxlP_Pase_PHOSPHO2"/>
    <property type="match status" value="1"/>
</dbReference>
<evidence type="ECO:0000313" key="3">
    <source>
        <dbReference type="Proteomes" id="UP000186601"/>
    </source>
</evidence>
<keyword evidence="3" id="KW-1185">Reference proteome</keyword>
<gene>
    <name evidence="2" type="ORF">PHLCEN_2v6519</name>
</gene>
<organism evidence="2 3">
    <name type="scientific">Hermanssonia centrifuga</name>
    <dbReference type="NCBI Taxonomy" id="98765"/>
    <lineage>
        <taxon>Eukaryota</taxon>
        <taxon>Fungi</taxon>
        <taxon>Dikarya</taxon>
        <taxon>Basidiomycota</taxon>
        <taxon>Agaricomycotina</taxon>
        <taxon>Agaricomycetes</taxon>
        <taxon>Polyporales</taxon>
        <taxon>Meruliaceae</taxon>
        <taxon>Hermanssonia</taxon>
    </lineage>
</organism>
<dbReference type="PANTHER" id="PTHR20889">
    <property type="entry name" value="PHOSPHATASE, ORPHAN 1, 2"/>
    <property type="match status" value="1"/>
</dbReference>
<feature type="binding site" evidence="1">
    <location>
        <position position="123"/>
    </location>
    <ligand>
        <name>Mg(2+)</name>
        <dbReference type="ChEBI" id="CHEBI:18420"/>
    </ligand>
</feature>
<sequence>MVRAVTTAKAKSNPRTTFLCLSNANSVFINTILKVISAKLYRCVFSDHTLQEKGLDTLFDEIITNPAEWDPSGLLKLRRRVDPSGPQHTCQVGCSPNMCKGEELEAFLARHQPAFDRVIYVGDGSNDYCPVLRLRSEDIVLCRTYRGLQRRIQKEGENDGLKCKVGYWGGAWEVEEYFAKFDEL</sequence>
<dbReference type="OrthoDB" id="10267182at2759"/>
<dbReference type="PANTHER" id="PTHR20889:SF12">
    <property type="entry name" value="LP01149P"/>
    <property type="match status" value="1"/>
</dbReference>
<comment type="caution">
    <text evidence="2">The sequence shown here is derived from an EMBL/GenBank/DDBJ whole genome shotgun (WGS) entry which is preliminary data.</text>
</comment>
<dbReference type="GO" id="GO:0016791">
    <property type="term" value="F:phosphatase activity"/>
    <property type="evidence" value="ECO:0007669"/>
    <property type="project" value="InterPro"/>
</dbReference>
<protein>
    <submittedName>
        <fullName evidence="2">Uncharacterized protein</fullName>
    </submittedName>
</protein>
<keyword evidence="1" id="KW-0479">Metal-binding</keyword>
<dbReference type="Pfam" id="PF06888">
    <property type="entry name" value="Put_Phosphatase"/>
    <property type="match status" value="1"/>
</dbReference>
<dbReference type="EMBL" id="MLYV02000625">
    <property type="protein sequence ID" value="PSR81184.1"/>
    <property type="molecule type" value="Genomic_DNA"/>
</dbReference>
<dbReference type="GO" id="GO:0046872">
    <property type="term" value="F:metal ion binding"/>
    <property type="evidence" value="ECO:0007669"/>
    <property type="project" value="UniProtKB-KW"/>
</dbReference>
<dbReference type="SUPFAM" id="SSF56784">
    <property type="entry name" value="HAD-like"/>
    <property type="match status" value="1"/>
</dbReference>
<evidence type="ECO:0000313" key="2">
    <source>
        <dbReference type="EMBL" id="PSR81184.1"/>
    </source>
</evidence>
<reference evidence="2 3" key="1">
    <citation type="submission" date="2018-02" db="EMBL/GenBank/DDBJ databases">
        <title>Genome sequence of the basidiomycete white-rot fungus Phlebia centrifuga.</title>
        <authorList>
            <person name="Granchi Z."/>
            <person name="Peng M."/>
            <person name="de Vries R.P."/>
            <person name="Hilden K."/>
            <person name="Makela M.R."/>
            <person name="Grigoriev I."/>
            <person name="Riley R."/>
        </authorList>
    </citation>
    <scope>NUCLEOTIDE SEQUENCE [LARGE SCALE GENOMIC DNA]</scope>
    <source>
        <strain evidence="2 3">FBCC195</strain>
    </source>
</reference>
<keyword evidence="1" id="KW-0460">Magnesium</keyword>